<evidence type="ECO:0000313" key="1">
    <source>
        <dbReference type="EMBL" id="MDC2890854.1"/>
    </source>
</evidence>
<dbReference type="SUPFAM" id="SSF64518">
    <property type="entry name" value="Phase 1 flagellin"/>
    <property type="match status" value="1"/>
</dbReference>
<sequence>MSDLKGSIDRIKAASKTLENSIKKPETSEHYMQSLHDVLTEINSGVEQLKNGVMSDVNSPIKLKSNS</sequence>
<dbReference type="EMBL" id="JAQOMS010000002">
    <property type="protein sequence ID" value="MDC2890854.1"/>
    <property type="molecule type" value="Genomic_DNA"/>
</dbReference>
<keyword evidence="2" id="KW-1185">Reference proteome</keyword>
<reference evidence="1 2" key="1">
    <citation type="submission" date="2023-01" db="EMBL/GenBank/DDBJ databases">
        <title>Psychrosphaera sp. nov., isolated from marine algae.</title>
        <authorList>
            <person name="Bayburt H."/>
            <person name="Choi B.J."/>
            <person name="Kim J.M."/>
            <person name="Choi D.G."/>
            <person name="Jeon C.O."/>
        </authorList>
    </citation>
    <scope>NUCLEOTIDE SEQUENCE [LARGE SCALE GENOMIC DNA]</scope>
    <source>
        <strain evidence="1 2">G1-22</strain>
    </source>
</reference>
<dbReference type="RefSeq" id="WP_272181933.1">
    <property type="nucleotide sequence ID" value="NZ_JAQOMS010000002.1"/>
</dbReference>
<dbReference type="Proteomes" id="UP001528411">
    <property type="component" value="Unassembled WGS sequence"/>
</dbReference>
<gene>
    <name evidence="1" type="ORF">PN838_21545</name>
</gene>
<accession>A0ABT5FI34</accession>
<proteinExistence type="predicted"/>
<name>A0ABT5FI34_9GAMM</name>
<evidence type="ECO:0000313" key="2">
    <source>
        <dbReference type="Proteomes" id="UP001528411"/>
    </source>
</evidence>
<organism evidence="1 2">
    <name type="scientific">Psychrosphaera algicola</name>
    <dbReference type="NCBI Taxonomy" id="3023714"/>
    <lineage>
        <taxon>Bacteria</taxon>
        <taxon>Pseudomonadati</taxon>
        <taxon>Pseudomonadota</taxon>
        <taxon>Gammaproteobacteria</taxon>
        <taxon>Alteromonadales</taxon>
        <taxon>Pseudoalteromonadaceae</taxon>
        <taxon>Psychrosphaera</taxon>
    </lineage>
</organism>
<protein>
    <submittedName>
        <fullName evidence="1">Uncharacterized protein</fullName>
    </submittedName>
</protein>
<comment type="caution">
    <text evidence="1">The sequence shown here is derived from an EMBL/GenBank/DDBJ whole genome shotgun (WGS) entry which is preliminary data.</text>
</comment>